<keyword evidence="2" id="KW-1185">Reference proteome</keyword>
<dbReference type="Proteomes" id="UP000827976">
    <property type="component" value="Chromosome 1"/>
</dbReference>
<evidence type="ECO:0000313" key="2">
    <source>
        <dbReference type="Proteomes" id="UP000827976"/>
    </source>
</evidence>
<organism evidence="1 2">
    <name type="scientific">Dioscorea alata</name>
    <name type="common">Purple yam</name>
    <dbReference type="NCBI Taxonomy" id="55571"/>
    <lineage>
        <taxon>Eukaryota</taxon>
        <taxon>Viridiplantae</taxon>
        <taxon>Streptophyta</taxon>
        <taxon>Embryophyta</taxon>
        <taxon>Tracheophyta</taxon>
        <taxon>Spermatophyta</taxon>
        <taxon>Magnoliopsida</taxon>
        <taxon>Liliopsida</taxon>
        <taxon>Dioscoreales</taxon>
        <taxon>Dioscoreaceae</taxon>
        <taxon>Dioscorea</taxon>
    </lineage>
</organism>
<dbReference type="EMBL" id="CM037011">
    <property type="protein sequence ID" value="KAH7691707.1"/>
    <property type="molecule type" value="Genomic_DNA"/>
</dbReference>
<proteinExistence type="predicted"/>
<comment type="caution">
    <text evidence="1">The sequence shown here is derived from an EMBL/GenBank/DDBJ whole genome shotgun (WGS) entry which is preliminary data.</text>
</comment>
<accession>A0ACB7WT36</accession>
<name>A0ACB7WT36_DIOAL</name>
<keyword evidence="1" id="KW-0560">Oxidoreductase</keyword>
<gene>
    <name evidence="1" type="ORF">IHE45_01G016200</name>
</gene>
<protein>
    <submittedName>
        <fullName evidence="1">Flavanone 3-dioxygenase protein</fullName>
        <ecNumber evidence="1">1.14.11.9</ecNumber>
    </submittedName>
</protein>
<reference evidence="2" key="1">
    <citation type="journal article" date="2022" name="Nat. Commun.">
        <title>Chromosome evolution and the genetic basis of agronomically important traits in greater yam.</title>
        <authorList>
            <person name="Bredeson J.V."/>
            <person name="Lyons J.B."/>
            <person name="Oniyinde I.O."/>
            <person name="Okereke N.R."/>
            <person name="Kolade O."/>
            <person name="Nnabue I."/>
            <person name="Nwadili C.O."/>
            <person name="Hribova E."/>
            <person name="Parker M."/>
            <person name="Nwogha J."/>
            <person name="Shu S."/>
            <person name="Carlson J."/>
            <person name="Kariba R."/>
            <person name="Muthemba S."/>
            <person name="Knop K."/>
            <person name="Barton G.J."/>
            <person name="Sherwood A.V."/>
            <person name="Lopez-Montes A."/>
            <person name="Asiedu R."/>
            <person name="Jamnadass R."/>
            <person name="Muchugi A."/>
            <person name="Goodstein D."/>
            <person name="Egesi C.N."/>
            <person name="Featherston J."/>
            <person name="Asfaw A."/>
            <person name="Simpson G.G."/>
            <person name="Dolezel J."/>
            <person name="Hendre P.S."/>
            <person name="Van Deynze A."/>
            <person name="Kumar P.L."/>
            <person name="Obidiegwu J.E."/>
            <person name="Bhattacharjee R."/>
            <person name="Rokhsar D.S."/>
        </authorList>
    </citation>
    <scope>NUCLEOTIDE SEQUENCE [LARGE SCALE GENOMIC DNA]</scope>
    <source>
        <strain evidence="2">cv. TDa95/00328</strain>
    </source>
</reference>
<sequence length="411" mass="47655">MLEQRYIFHFPLLMYPFFLYKYTLSPYPFASIHFSLNLSYLFLFSKLMVMELVEETCIEEKSLENISTMKGVRHLCESGITKVPKRYIFPLHDRPIVLQQGDKKLPVIDLALLQAPQSHFQMLESLKNACENHGFFRVVNHGVESEVIRRMIDVGKRFFELPFEERMRYMSTDIRSPVRCGTSFNQNKDGVFCWRDFLKLNCFPLSTHLPHWPSSPLDLREGASEYAKQTKTLFLILMEAILKSMQLDTSVMREFREGTQMMVVNCYPSCPEPDLTLGMPPHSDYGFLTLLLQDDVEGLQVQHKGEWLTIEPIPNSFIVNVGDHLEIYSNGRYKSVLHRVLVNSTRSRISIASLHSLPFERIIGPSPELITRETPRLYKDTDFTAFLDYMAISDPTNKTFIASRKLNLANN</sequence>
<dbReference type="EC" id="1.14.11.9" evidence="1"/>
<evidence type="ECO:0000313" key="1">
    <source>
        <dbReference type="EMBL" id="KAH7691707.1"/>
    </source>
</evidence>